<sequence>MSFLRRVAGRSLREVEKLSYCRSRGVSCAGSGICFGYPLDASLGRRARHVPPGVDPERLGILPQELEEVSGVREFWASLLRLLPQRPIPG</sequence>
<keyword evidence="2" id="KW-1185">Reference proteome</keyword>
<reference evidence="1 2" key="1">
    <citation type="submission" date="2019-04" db="EMBL/GenBank/DDBJ databases">
        <title>Chromosome genome assembly for Takifugu flavidus.</title>
        <authorList>
            <person name="Xiao S."/>
        </authorList>
    </citation>
    <scope>NUCLEOTIDE SEQUENCE [LARGE SCALE GENOMIC DNA]</scope>
    <source>
        <strain evidence="1">HTHZ2018</strain>
        <tissue evidence="1">Muscle</tissue>
    </source>
</reference>
<dbReference type="EMBL" id="RHFK02000006">
    <property type="protein sequence ID" value="TWW74345.1"/>
    <property type="molecule type" value="Genomic_DNA"/>
</dbReference>
<name>A0A5C6P4Q8_9TELE</name>
<evidence type="ECO:0000313" key="1">
    <source>
        <dbReference type="EMBL" id="TWW74345.1"/>
    </source>
</evidence>
<comment type="caution">
    <text evidence="1">The sequence shown here is derived from an EMBL/GenBank/DDBJ whole genome shotgun (WGS) entry which is preliminary data.</text>
</comment>
<gene>
    <name evidence="1" type="ORF">D4764_14G0003460</name>
</gene>
<dbReference type="Proteomes" id="UP000324091">
    <property type="component" value="Chromosome 14"/>
</dbReference>
<organism evidence="1 2">
    <name type="scientific">Takifugu flavidus</name>
    <name type="common">sansaifugu</name>
    <dbReference type="NCBI Taxonomy" id="433684"/>
    <lineage>
        <taxon>Eukaryota</taxon>
        <taxon>Metazoa</taxon>
        <taxon>Chordata</taxon>
        <taxon>Craniata</taxon>
        <taxon>Vertebrata</taxon>
        <taxon>Euteleostomi</taxon>
        <taxon>Actinopterygii</taxon>
        <taxon>Neopterygii</taxon>
        <taxon>Teleostei</taxon>
        <taxon>Neoteleostei</taxon>
        <taxon>Acanthomorphata</taxon>
        <taxon>Eupercaria</taxon>
        <taxon>Tetraodontiformes</taxon>
        <taxon>Tetradontoidea</taxon>
        <taxon>Tetraodontidae</taxon>
        <taxon>Takifugu</taxon>
    </lineage>
</organism>
<dbReference type="AlphaFoldDB" id="A0A5C6P4Q8"/>
<accession>A0A5C6P4Q8</accession>
<protein>
    <submittedName>
        <fullName evidence="1">Uncharacterized protein</fullName>
    </submittedName>
</protein>
<evidence type="ECO:0000313" key="2">
    <source>
        <dbReference type="Proteomes" id="UP000324091"/>
    </source>
</evidence>
<proteinExistence type="predicted"/>